<reference evidence="2" key="1">
    <citation type="submission" date="2013-08" db="EMBL/GenBank/DDBJ databases">
        <authorList>
            <person name="Mendez C."/>
            <person name="Richter M."/>
            <person name="Ferrer M."/>
            <person name="Sanchez J."/>
        </authorList>
    </citation>
    <scope>NUCLEOTIDE SEQUENCE</scope>
</reference>
<dbReference type="EMBL" id="AUZX01010753">
    <property type="protein sequence ID" value="EQD46358.1"/>
    <property type="molecule type" value="Genomic_DNA"/>
</dbReference>
<sequence>TRSVVVTYANTALAVVLGIAFLREPLTLGIILGFPLVLVGSVIATSGANRSLDAVLTRDADLAVNQ</sequence>
<evidence type="ECO:0008006" key="3">
    <source>
        <dbReference type="Google" id="ProtNLM"/>
    </source>
</evidence>
<feature type="non-terminal residue" evidence="2">
    <location>
        <position position="1"/>
    </location>
</feature>
<dbReference type="SUPFAM" id="SSF103481">
    <property type="entry name" value="Multidrug resistance efflux transporter EmrE"/>
    <property type="match status" value="1"/>
</dbReference>
<keyword evidence="1" id="KW-0812">Transmembrane</keyword>
<keyword evidence="1" id="KW-0472">Membrane</keyword>
<keyword evidence="1" id="KW-1133">Transmembrane helix</keyword>
<evidence type="ECO:0000313" key="2">
    <source>
        <dbReference type="EMBL" id="EQD46358.1"/>
    </source>
</evidence>
<dbReference type="AlphaFoldDB" id="T0ZNX1"/>
<organism evidence="2">
    <name type="scientific">mine drainage metagenome</name>
    <dbReference type="NCBI Taxonomy" id="410659"/>
    <lineage>
        <taxon>unclassified sequences</taxon>
        <taxon>metagenomes</taxon>
        <taxon>ecological metagenomes</taxon>
    </lineage>
</organism>
<dbReference type="InterPro" id="IPR037185">
    <property type="entry name" value="EmrE-like"/>
</dbReference>
<feature type="transmembrane region" description="Helical" evidence="1">
    <location>
        <begin position="5"/>
        <end position="22"/>
    </location>
</feature>
<comment type="caution">
    <text evidence="2">The sequence shown here is derived from an EMBL/GenBank/DDBJ whole genome shotgun (WGS) entry which is preliminary data.</text>
</comment>
<evidence type="ECO:0000256" key="1">
    <source>
        <dbReference type="SAM" id="Phobius"/>
    </source>
</evidence>
<accession>T0ZNX1</accession>
<gene>
    <name evidence="2" type="ORF">B1A_14647</name>
</gene>
<reference evidence="2" key="2">
    <citation type="journal article" date="2014" name="ISME J.">
        <title>Microbial stratification in low pH oxic and suboxic macroscopic growths along an acid mine drainage.</title>
        <authorList>
            <person name="Mendez-Garcia C."/>
            <person name="Mesa V."/>
            <person name="Sprenger R.R."/>
            <person name="Richter M."/>
            <person name="Diez M.S."/>
            <person name="Solano J."/>
            <person name="Bargiela R."/>
            <person name="Golyshina O.V."/>
            <person name="Manteca A."/>
            <person name="Ramos J.L."/>
            <person name="Gallego J.R."/>
            <person name="Llorente I."/>
            <person name="Martins Dos Santos V.A."/>
            <person name="Jensen O.N."/>
            <person name="Pelaez A.I."/>
            <person name="Sanchez J."/>
            <person name="Ferrer M."/>
        </authorList>
    </citation>
    <scope>NUCLEOTIDE SEQUENCE</scope>
</reference>
<protein>
    <recommendedName>
        <fullName evidence="3">Membrane protein containing DUF6, transmembrane</fullName>
    </recommendedName>
</protein>
<name>T0ZNX1_9ZZZZ</name>
<proteinExistence type="predicted"/>
<feature type="transmembrane region" description="Helical" evidence="1">
    <location>
        <begin position="28"/>
        <end position="48"/>
    </location>
</feature>